<gene>
    <name evidence="1" type="ORF">LCDPAC02_01300</name>
</gene>
<organism evidence="1">
    <name type="scientific">Pithovirus LCDPAC02</name>
    <dbReference type="NCBI Taxonomy" id="2506601"/>
    <lineage>
        <taxon>Viruses</taxon>
        <taxon>Pithoviruses</taxon>
    </lineage>
</organism>
<reference evidence="1" key="1">
    <citation type="journal article" date="2019" name="MBio">
        <title>Virus Genomes from Deep Sea Sediments Expand the Ocean Megavirome and Support Independent Origins of Viral Gigantism.</title>
        <authorList>
            <person name="Backstrom D."/>
            <person name="Yutin N."/>
            <person name="Jorgensen S.L."/>
            <person name="Dharamshi J."/>
            <person name="Homa F."/>
            <person name="Zaremba-Niedwiedzka K."/>
            <person name="Spang A."/>
            <person name="Wolf Y.I."/>
            <person name="Koonin E.V."/>
            <person name="Ettema T.J."/>
        </authorList>
    </citation>
    <scope>NUCLEOTIDE SEQUENCE</scope>
</reference>
<name>A0A481YNU8_9VIRU</name>
<sequence>MIDILTGMSRFADFKTLKELMLVNKTCRKSIITKRNIKLIKYFNKIGFDLDYISFCKEVDNPEIKVEKFLFILNQIINQEQVTINKLKTRDITENNIYTYRDVKVIATLIYNNQDIVEVIPEIKDVLYELITGICCHFESFSVVLDYDMSFIESMIHHYKIDIYFLEKLTRLENKNIISKDVYMTYLSMKPESCNNSDIDMCWYRLMVELSYLVDLNDYLDLNDY</sequence>
<evidence type="ECO:0000313" key="1">
    <source>
        <dbReference type="EMBL" id="QBK84931.1"/>
    </source>
</evidence>
<proteinExistence type="predicted"/>
<dbReference type="EMBL" id="MK500300">
    <property type="protein sequence ID" value="QBK84931.1"/>
    <property type="molecule type" value="Genomic_DNA"/>
</dbReference>
<protein>
    <submittedName>
        <fullName evidence="1">Uncharacterized protein</fullName>
    </submittedName>
</protein>
<accession>A0A481YNU8</accession>